<dbReference type="PANTHER" id="PTHR10543:SF46">
    <property type="entry name" value="CAROTENOID CLEAVAGE DIOXYGENASE 4, CHLOROPLASTIC-RELATED"/>
    <property type="match status" value="1"/>
</dbReference>
<dbReference type="EMBL" id="JBJXBP010000002">
    <property type="protein sequence ID" value="KAL3844404.1"/>
    <property type="molecule type" value="Genomic_DNA"/>
</dbReference>
<dbReference type="GO" id="GO:0046872">
    <property type="term" value="F:metal ion binding"/>
    <property type="evidence" value="ECO:0007669"/>
    <property type="project" value="UniProtKB-KW"/>
</dbReference>
<evidence type="ECO:0000256" key="5">
    <source>
        <dbReference type="PIRSR" id="PIRSR604294-1"/>
    </source>
</evidence>
<evidence type="ECO:0000256" key="3">
    <source>
        <dbReference type="ARBA" id="ARBA00022964"/>
    </source>
</evidence>
<keyword evidence="4 5" id="KW-0408">Iron</keyword>
<proteinExistence type="inferred from homology"/>
<feature type="binding site" evidence="5">
    <location>
        <position position="282"/>
    </location>
    <ligand>
        <name>Fe cation</name>
        <dbReference type="ChEBI" id="CHEBI:24875"/>
        <note>catalytic</note>
    </ligand>
</feature>
<dbReference type="GO" id="GO:0051213">
    <property type="term" value="F:dioxygenase activity"/>
    <property type="evidence" value="ECO:0007669"/>
    <property type="project" value="UniProtKB-KW"/>
</dbReference>
<sequence length="583" mass="64579">MTTISSFFLQKHSPTSSLLTSPPLQFQFKISSFKIDEKHNKSTHQIPIILTRTSHTPTKQPIHAQAKTTENTTKQSLLTTIFTFLDELICNFIDPPLRPSIDPKHVLSGNYSPVHELSPSSCTVVEGSLPPSLNGVYIRNGPNPQFIPRGPYHLFDGDGMLHSIKISEGKATFCSRFVKTYKYTLEQNIGSPVILNVFSAFNGLPASLARCVVTLGRVITGQYDPKRGIGCANTSLAMFSGKLFALAESDLPYAVKLSCDGDVITLGRHEHFGEPYMTMTAHPKIDTETGETFAFRHNVMAPINAEGIKQPEVPILSLKEASLIHDFAVSENYVVFPDTQIVIKPIDVLKGKSLVGIDSEKVPRLGILSRYAEDEREMWWVEVPGFNMVHTVNAWEEDGGDTIVVVAANVSGVENVLERMDLIHTLMERVEINVKNRTVTRRPVSGRNLDFGIINPGYFGKKNRYMYAAVGDPMPKMAGAVKIDLSLSTANLGDCTVATRLYGPYCYGGEPFFVPRQPDNPAAEEDDGYLMTYVHNECTEESTFIVMDAKSPNLEIVAAVRLPQRVPYGFHGIFVSECDLEKL</sequence>
<dbReference type="Pfam" id="PF03055">
    <property type="entry name" value="RPE65"/>
    <property type="match status" value="1"/>
</dbReference>
<feature type="binding site" evidence="5">
    <location>
        <position position="390"/>
    </location>
    <ligand>
        <name>Fe cation</name>
        <dbReference type="ChEBI" id="CHEBI:24875"/>
        <note>catalytic</note>
    </ligand>
</feature>
<dbReference type="Proteomes" id="UP001634393">
    <property type="component" value="Unassembled WGS sequence"/>
</dbReference>
<evidence type="ECO:0000256" key="1">
    <source>
        <dbReference type="ARBA" id="ARBA00006787"/>
    </source>
</evidence>
<reference evidence="6 7" key="1">
    <citation type="submission" date="2024-12" db="EMBL/GenBank/DDBJ databases">
        <title>The unique morphological basis and parallel evolutionary history of personate flowers in Penstemon.</title>
        <authorList>
            <person name="Depatie T.H."/>
            <person name="Wessinger C.A."/>
        </authorList>
    </citation>
    <scope>NUCLEOTIDE SEQUENCE [LARGE SCALE GENOMIC DNA]</scope>
    <source>
        <strain evidence="6">WTNN_2</strain>
        <tissue evidence="6">Leaf</tissue>
    </source>
</reference>
<dbReference type="PANTHER" id="PTHR10543">
    <property type="entry name" value="BETA-CAROTENE DIOXYGENASE"/>
    <property type="match status" value="1"/>
</dbReference>
<dbReference type="InterPro" id="IPR004294">
    <property type="entry name" value="Carotenoid_Oase"/>
</dbReference>
<evidence type="ECO:0000256" key="2">
    <source>
        <dbReference type="ARBA" id="ARBA00022723"/>
    </source>
</evidence>
<dbReference type="AlphaFoldDB" id="A0ABD3U4M7"/>
<name>A0ABD3U4M7_9LAMI</name>
<evidence type="ECO:0000256" key="4">
    <source>
        <dbReference type="ARBA" id="ARBA00023004"/>
    </source>
</evidence>
<comment type="cofactor">
    <cofactor evidence="5">
        <name>Fe(2+)</name>
        <dbReference type="ChEBI" id="CHEBI:29033"/>
    </cofactor>
    <text evidence="5">Binds 1 Fe(2+) ion per subunit.</text>
</comment>
<protein>
    <submittedName>
        <fullName evidence="6">Uncharacterized protein</fullName>
    </submittedName>
</protein>
<comment type="caution">
    <text evidence="6">The sequence shown here is derived from an EMBL/GenBank/DDBJ whole genome shotgun (WGS) entry which is preliminary data.</text>
</comment>
<evidence type="ECO:0000313" key="7">
    <source>
        <dbReference type="Proteomes" id="UP001634393"/>
    </source>
</evidence>
<keyword evidence="3" id="KW-0223">Dioxygenase</keyword>
<accession>A0ABD3U4M7</accession>
<organism evidence="6 7">
    <name type="scientific">Penstemon smallii</name>
    <dbReference type="NCBI Taxonomy" id="265156"/>
    <lineage>
        <taxon>Eukaryota</taxon>
        <taxon>Viridiplantae</taxon>
        <taxon>Streptophyta</taxon>
        <taxon>Embryophyta</taxon>
        <taxon>Tracheophyta</taxon>
        <taxon>Spermatophyta</taxon>
        <taxon>Magnoliopsida</taxon>
        <taxon>eudicotyledons</taxon>
        <taxon>Gunneridae</taxon>
        <taxon>Pentapetalae</taxon>
        <taxon>asterids</taxon>
        <taxon>lamiids</taxon>
        <taxon>Lamiales</taxon>
        <taxon>Plantaginaceae</taxon>
        <taxon>Cheloneae</taxon>
        <taxon>Penstemon</taxon>
    </lineage>
</organism>
<keyword evidence="3" id="KW-0560">Oxidoreductase</keyword>
<evidence type="ECO:0000313" key="6">
    <source>
        <dbReference type="EMBL" id="KAL3844404.1"/>
    </source>
</evidence>
<feature type="binding site" evidence="5">
    <location>
        <position position="571"/>
    </location>
    <ligand>
        <name>Fe cation</name>
        <dbReference type="ChEBI" id="CHEBI:24875"/>
        <note>catalytic</note>
    </ligand>
</feature>
<keyword evidence="7" id="KW-1185">Reference proteome</keyword>
<keyword evidence="2 5" id="KW-0479">Metal-binding</keyword>
<gene>
    <name evidence="6" type="ORF">ACJIZ3_001807</name>
</gene>
<feature type="binding site" evidence="5">
    <location>
        <position position="325"/>
    </location>
    <ligand>
        <name>Fe cation</name>
        <dbReference type="ChEBI" id="CHEBI:24875"/>
        <note>catalytic</note>
    </ligand>
</feature>
<comment type="similarity">
    <text evidence="1">Belongs to the carotenoid oxygenase family.</text>
</comment>